<keyword evidence="2" id="KW-1185">Reference proteome</keyword>
<evidence type="ECO:0000313" key="1">
    <source>
        <dbReference type="EMBL" id="OTP11035.1"/>
    </source>
</evidence>
<proteinExistence type="predicted"/>
<dbReference type="STRING" id="1987383.A5844_001169"/>
<sequence length="229" mass="27034">MLQAILNKPESNELLTELLMISEETWGYHEFQKEILKRKISCNQQKNMIKEAMQCGIETANKVRNVMLDTTIQEICIRLGTTISHQQSEETKERLTFATYDEETGIRLMTEPLEKLREQIQCNNHPLEKTENLILGHELFHHIESKDLNIYTQRTKIELWKLFGYRHLSTVRAVSEIAAMSFSKELNQVDFSVYIIEVLLLSFYDLEKSQLVLQRVKEIEKKLKNRYLL</sequence>
<comment type="caution">
    <text evidence="1">The sequence shown here is derived from an EMBL/GenBank/DDBJ whole genome shotgun (WGS) entry which is preliminary data.</text>
</comment>
<protein>
    <submittedName>
        <fullName evidence="1">Uncharacterized protein</fullName>
    </submittedName>
</protein>
<reference evidence="1 2" key="1">
    <citation type="submission" date="2017-05" db="EMBL/GenBank/DDBJ databases">
        <title>The Genome Sequence of Enterococcus sp. 10A9_DIV0425.</title>
        <authorList>
            <consortium name="The Broad Institute Genomics Platform"/>
            <consortium name="The Broad Institute Genomic Center for Infectious Diseases"/>
            <person name="Earl A."/>
            <person name="Manson A."/>
            <person name="Schwartman J."/>
            <person name="Gilmore M."/>
            <person name="Abouelleil A."/>
            <person name="Cao P."/>
            <person name="Chapman S."/>
            <person name="Cusick C."/>
            <person name="Shea T."/>
            <person name="Young S."/>
            <person name="Neafsey D."/>
            <person name="Nusbaum C."/>
            <person name="Birren B."/>
        </authorList>
    </citation>
    <scope>NUCLEOTIDE SEQUENCE [LARGE SCALE GENOMIC DNA]</scope>
    <source>
        <strain evidence="1 2">10A9_DIV0425</strain>
    </source>
</reference>
<name>A0A242K0D0_9ENTE</name>
<accession>A0A242K0D0</accession>
<gene>
    <name evidence="1" type="ORF">A5844_001169</name>
</gene>
<dbReference type="AlphaFoldDB" id="A0A242K0D0"/>
<organism evidence="1 2">
    <name type="scientific">Candidatus Enterococcus wittei</name>
    <dbReference type="NCBI Taxonomy" id="1987383"/>
    <lineage>
        <taxon>Bacteria</taxon>
        <taxon>Bacillati</taxon>
        <taxon>Bacillota</taxon>
        <taxon>Bacilli</taxon>
        <taxon>Lactobacillales</taxon>
        <taxon>Enterococcaceae</taxon>
        <taxon>Enterococcus</taxon>
    </lineage>
</organism>
<dbReference type="EMBL" id="NGMO01000002">
    <property type="protein sequence ID" value="OTP11035.1"/>
    <property type="molecule type" value="Genomic_DNA"/>
</dbReference>
<dbReference type="RefSeq" id="WP_086284338.1">
    <property type="nucleotide sequence ID" value="NZ_NGMO01000002.1"/>
</dbReference>
<evidence type="ECO:0000313" key="2">
    <source>
        <dbReference type="Proteomes" id="UP000194933"/>
    </source>
</evidence>
<dbReference type="Proteomes" id="UP000194933">
    <property type="component" value="Unassembled WGS sequence"/>
</dbReference>